<feature type="transmembrane region" description="Helical" evidence="1">
    <location>
        <begin position="321"/>
        <end position="338"/>
    </location>
</feature>
<keyword evidence="3" id="KW-1185">Reference proteome</keyword>
<accession>A0A6A6URV5</accession>
<feature type="transmembrane region" description="Helical" evidence="1">
    <location>
        <begin position="53"/>
        <end position="69"/>
    </location>
</feature>
<evidence type="ECO:0000313" key="2">
    <source>
        <dbReference type="EMBL" id="KAF2674486.1"/>
    </source>
</evidence>
<proteinExistence type="predicted"/>
<evidence type="ECO:0000313" key="3">
    <source>
        <dbReference type="Proteomes" id="UP000799302"/>
    </source>
</evidence>
<dbReference type="EMBL" id="MU004230">
    <property type="protein sequence ID" value="KAF2674486.1"/>
    <property type="molecule type" value="Genomic_DNA"/>
</dbReference>
<feature type="transmembrane region" description="Helical" evidence="1">
    <location>
        <begin position="245"/>
        <end position="264"/>
    </location>
</feature>
<name>A0A6A6URV5_9PEZI</name>
<organism evidence="2 3">
    <name type="scientific">Microthyrium microscopicum</name>
    <dbReference type="NCBI Taxonomy" id="703497"/>
    <lineage>
        <taxon>Eukaryota</taxon>
        <taxon>Fungi</taxon>
        <taxon>Dikarya</taxon>
        <taxon>Ascomycota</taxon>
        <taxon>Pezizomycotina</taxon>
        <taxon>Dothideomycetes</taxon>
        <taxon>Dothideomycetes incertae sedis</taxon>
        <taxon>Microthyriales</taxon>
        <taxon>Microthyriaceae</taxon>
        <taxon>Microthyrium</taxon>
    </lineage>
</organism>
<reference evidence="2" key="1">
    <citation type="journal article" date="2020" name="Stud. Mycol.">
        <title>101 Dothideomycetes genomes: a test case for predicting lifestyles and emergence of pathogens.</title>
        <authorList>
            <person name="Haridas S."/>
            <person name="Albert R."/>
            <person name="Binder M."/>
            <person name="Bloem J."/>
            <person name="Labutti K."/>
            <person name="Salamov A."/>
            <person name="Andreopoulos B."/>
            <person name="Baker S."/>
            <person name="Barry K."/>
            <person name="Bills G."/>
            <person name="Bluhm B."/>
            <person name="Cannon C."/>
            <person name="Castanera R."/>
            <person name="Culley D."/>
            <person name="Daum C."/>
            <person name="Ezra D."/>
            <person name="Gonzalez J."/>
            <person name="Henrissat B."/>
            <person name="Kuo A."/>
            <person name="Liang C."/>
            <person name="Lipzen A."/>
            <person name="Lutzoni F."/>
            <person name="Magnuson J."/>
            <person name="Mondo S."/>
            <person name="Nolan M."/>
            <person name="Ohm R."/>
            <person name="Pangilinan J."/>
            <person name="Park H.-J."/>
            <person name="Ramirez L."/>
            <person name="Alfaro M."/>
            <person name="Sun H."/>
            <person name="Tritt A."/>
            <person name="Yoshinaga Y."/>
            <person name="Zwiers L.-H."/>
            <person name="Turgeon B."/>
            <person name="Goodwin S."/>
            <person name="Spatafora J."/>
            <person name="Crous P."/>
            <person name="Grigoriev I."/>
        </authorList>
    </citation>
    <scope>NUCLEOTIDE SEQUENCE</scope>
    <source>
        <strain evidence="2">CBS 115976</strain>
    </source>
</reference>
<dbReference type="Proteomes" id="UP000799302">
    <property type="component" value="Unassembled WGS sequence"/>
</dbReference>
<protein>
    <submittedName>
        <fullName evidence="2">Uncharacterized protein</fullName>
    </submittedName>
</protein>
<feature type="transmembrane region" description="Helical" evidence="1">
    <location>
        <begin position="12"/>
        <end position="33"/>
    </location>
</feature>
<dbReference type="AlphaFoldDB" id="A0A6A6URV5"/>
<keyword evidence="1" id="KW-1133">Transmembrane helix</keyword>
<feature type="transmembrane region" description="Helical" evidence="1">
    <location>
        <begin position="276"/>
        <end position="301"/>
    </location>
</feature>
<dbReference type="OrthoDB" id="4586224at2759"/>
<evidence type="ECO:0000256" key="1">
    <source>
        <dbReference type="SAM" id="Phobius"/>
    </source>
</evidence>
<keyword evidence="1" id="KW-0812">Transmembrane</keyword>
<gene>
    <name evidence="2" type="ORF">BT63DRAFT_435588</name>
</gene>
<sequence>MKFLFNYQSQGIAFGDWITLLTLCLAPVVAHILAGTPSPVIFSTRPPRWMNRIGHYNPTSIIWRYFVIFDRRMRCRNWTVSDLAATNAHFWVDNAWDGSEEMMLRSRGFSSHLPDRSYVHALSGSAIKTIIVALQGAQALYSVIAAQFTAEYLGNTSLATVFLPLAILGLLRLPAAPWISDDWVYSNDCAMDIRPRSKKPEAGNFDEKVPLEELTASRSSTLDVTPLEDEAIAGRFRSSKGPIGILTRVVYLTINLALAGYATYQAAPVADGQMSATLYAQIIFFAILFISTSFISAFYFLGGKSKTTIIPCIDSPWYKAYTALIFLGMILLITLGAIETRKTWCGEWTTYPLTVPGHPDQVFNFCGPAFFLRTSNLTVSDANHNRTISLSNFDGVLSGNWSFVNGIL</sequence>
<keyword evidence="1" id="KW-0472">Membrane</keyword>